<dbReference type="PROSITE" id="PS00411">
    <property type="entry name" value="KINESIN_MOTOR_1"/>
    <property type="match status" value="1"/>
</dbReference>
<feature type="coiled-coil region" evidence="8">
    <location>
        <begin position="511"/>
        <end position="538"/>
    </location>
</feature>
<feature type="coiled-coil region" evidence="8">
    <location>
        <begin position="2006"/>
        <end position="2047"/>
    </location>
</feature>
<keyword evidence="3 7" id="KW-0067">ATP-binding</keyword>
<feature type="region of interest" description="Disordered" evidence="9">
    <location>
        <begin position="60"/>
        <end position="107"/>
    </location>
</feature>
<evidence type="ECO:0000259" key="10">
    <source>
        <dbReference type="PROSITE" id="PS50067"/>
    </source>
</evidence>
<feature type="coiled-coil region" evidence="8">
    <location>
        <begin position="605"/>
        <end position="674"/>
    </location>
</feature>
<keyword evidence="4 8" id="KW-0175">Coiled coil</keyword>
<feature type="coiled-coil region" evidence="8">
    <location>
        <begin position="1577"/>
        <end position="1665"/>
    </location>
</feature>
<dbReference type="SMART" id="SM00129">
    <property type="entry name" value="KISc"/>
    <property type="match status" value="1"/>
</dbReference>
<evidence type="ECO:0000256" key="4">
    <source>
        <dbReference type="ARBA" id="ARBA00023054"/>
    </source>
</evidence>
<dbReference type="PRINTS" id="PR00380">
    <property type="entry name" value="KINESINHEAVY"/>
</dbReference>
<comment type="similarity">
    <text evidence="6">Belongs to the TRAFAC class myosin-kinesin ATPase superfamily. Kinesin family. KIN-12 subfamily.</text>
</comment>
<evidence type="ECO:0000256" key="9">
    <source>
        <dbReference type="SAM" id="MobiDB-lite"/>
    </source>
</evidence>
<dbReference type="GO" id="GO:0007018">
    <property type="term" value="P:microtubule-based movement"/>
    <property type="evidence" value="ECO:0007669"/>
    <property type="project" value="InterPro"/>
</dbReference>
<feature type="coiled-coil region" evidence="8">
    <location>
        <begin position="1701"/>
        <end position="1759"/>
    </location>
</feature>
<dbReference type="GO" id="GO:0005874">
    <property type="term" value="C:microtubule"/>
    <property type="evidence" value="ECO:0007669"/>
    <property type="project" value="UniProtKB-KW"/>
</dbReference>
<feature type="coiled-coil region" evidence="8">
    <location>
        <begin position="1105"/>
        <end position="1132"/>
    </location>
</feature>
<feature type="coiled-coil region" evidence="8">
    <location>
        <begin position="1783"/>
        <end position="1842"/>
    </location>
</feature>
<name>A0A816L9M7_BRANA</name>
<feature type="binding site" evidence="7">
    <location>
        <begin position="237"/>
        <end position="244"/>
    </location>
    <ligand>
        <name>ATP</name>
        <dbReference type="ChEBI" id="CHEBI:30616"/>
    </ligand>
</feature>
<evidence type="ECO:0000256" key="1">
    <source>
        <dbReference type="ARBA" id="ARBA00022701"/>
    </source>
</evidence>
<feature type="coiled-coil region" evidence="8">
    <location>
        <begin position="903"/>
        <end position="930"/>
    </location>
</feature>
<dbReference type="PANTHER" id="PTHR37739:SF18">
    <property type="entry name" value="KINESIN-LIKE PROTEIN KIN-12C"/>
    <property type="match status" value="1"/>
</dbReference>
<feature type="coiled-coil region" evidence="8">
    <location>
        <begin position="1328"/>
        <end position="1358"/>
    </location>
</feature>
<feature type="domain" description="Kinesin motor" evidence="10">
    <location>
        <begin position="156"/>
        <end position="504"/>
    </location>
</feature>
<protein>
    <submittedName>
        <fullName evidence="11">(rape) hypothetical protein</fullName>
    </submittedName>
</protein>
<feature type="compositionally biased region" description="Basic and acidic residues" evidence="9">
    <location>
        <begin position="1147"/>
        <end position="1157"/>
    </location>
</feature>
<dbReference type="GO" id="GO:0003777">
    <property type="term" value="F:microtubule motor activity"/>
    <property type="evidence" value="ECO:0007669"/>
    <property type="project" value="InterPro"/>
</dbReference>
<dbReference type="SUPFAM" id="SSF52540">
    <property type="entry name" value="P-loop containing nucleoside triphosphate hydrolases"/>
    <property type="match status" value="1"/>
</dbReference>
<feature type="compositionally biased region" description="Polar residues" evidence="9">
    <location>
        <begin position="90"/>
        <end position="100"/>
    </location>
</feature>
<dbReference type="FunFam" id="3.40.850.10:FF:000033">
    <property type="entry name" value="Kinesin-like protein KIN-12E"/>
    <property type="match status" value="1"/>
</dbReference>
<dbReference type="InterPro" id="IPR036961">
    <property type="entry name" value="Kinesin_motor_dom_sf"/>
</dbReference>
<dbReference type="InterPro" id="IPR027417">
    <property type="entry name" value="P-loop_NTPase"/>
</dbReference>
<evidence type="ECO:0000256" key="6">
    <source>
        <dbReference type="ARBA" id="ARBA00034488"/>
    </source>
</evidence>
<dbReference type="EMBL" id="HG994369">
    <property type="protein sequence ID" value="CAF1933651.1"/>
    <property type="molecule type" value="Genomic_DNA"/>
</dbReference>
<proteinExistence type="inferred from homology"/>
<gene>
    <name evidence="11" type="ORF">DARMORV10_C05P49030.1</name>
</gene>
<dbReference type="Gene3D" id="3.40.850.10">
    <property type="entry name" value="Kinesin motor domain"/>
    <property type="match status" value="1"/>
</dbReference>
<feature type="region of interest" description="Disordered" evidence="9">
    <location>
        <begin position="1147"/>
        <end position="1177"/>
    </location>
</feature>
<keyword evidence="5 7" id="KW-0505">Motor protein</keyword>
<dbReference type="InterPro" id="IPR044986">
    <property type="entry name" value="KIF15/KIN-12"/>
</dbReference>
<keyword evidence="2 7" id="KW-0547">Nucleotide-binding</keyword>
<keyword evidence="1" id="KW-0493">Microtubule</keyword>
<dbReference type="Pfam" id="PF00225">
    <property type="entry name" value="Kinesin"/>
    <property type="match status" value="1"/>
</dbReference>
<dbReference type="InterPro" id="IPR001752">
    <property type="entry name" value="Kinesin_motor_dom"/>
</dbReference>
<feature type="compositionally biased region" description="Polar residues" evidence="9">
    <location>
        <begin position="2092"/>
        <end position="2111"/>
    </location>
</feature>
<dbReference type="CDD" id="cd01373">
    <property type="entry name" value="KISc_KLP2_like"/>
    <property type="match status" value="1"/>
</dbReference>
<dbReference type="GO" id="GO:0005524">
    <property type="term" value="F:ATP binding"/>
    <property type="evidence" value="ECO:0007669"/>
    <property type="project" value="UniProtKB-UniRule"/>
</dbReference>
<dbReference type="PROSITE" id="PS50067">
    <property type="entry name" value="KINESIN_MOTOR_2"/>
    <property type="match status" value="1"/>
</dbReference>
<feature type="compositionally biased region" description="Low complexity" evidence="9">
    <location>
        <begin position="1163"/>
        <end position="1177"/>
    </location>
</feature>
<feature type="compositionally biased region" description="Basic and acidic residues" evidence="9">
    <location>
        <begin position="62"/>
        <end position="77"/>
    </location>
</feature>
<evidence type="ECO:0000256" key="8">
    <source>
        <dbReference type="SAM" id="Coils"/>
    </source>
</evidence>
<dbReference type="PANTHER" id="PTHR37739">
    <property type="entry name" value="KINESIN-LIKE PROTEIN KIN-12D"/>
    <property type="match status" value="1"/>
</dbReference>
<evidence type="ECO:0000313" key="11">
    <source>
        <dbReference type="EMBL" id="CAF1933651.1"/>
    </source>
</evidence>
<evidence type="ECO:0000256" key="5">
    <source>
        <dbReference type="ARBA" id="ARBA00023175"/>
    </source>
</evidence>
<dbReference type="InterPro" id="IPR019821">
    <property type="entry name" value="Kinesin_motor_CS"/>
</dbReference>
<sequence>MPRNVPRIEMPESEENEFASFSLFSPSRAPLNSIPDPSQLQKTTHLSGFDLAQKLELARTQGPERRFEGRAGAHDSNPRIVTRNARSRSEPNSAQSTPTRSGARVSLGGGCVTGARVAQSFAGRGRIPRGISMADSVETTPHFEMNEDHSFWKEHNVQVLIRMRPISTMERATQGHGRCLKQESPQTLVWLGHPETRFTFDHVASETISQEKLFRVAGLPMVENCLSGYNSCVFAYGQTGSGKTYTMMGEISEVEGSLGEDCGVTARIFEYLFSRIKMEEEGRRDEKLRFSCKCSFLEIYNEQITDLLEPSSTNLQLREDLGKGVYVENLVEHNVRTVNDVLKLLLQARLPYLNIILRGAANRKIAATHMNSESSRSHSVFTCTIESIWERDSLTHSRFARLNLVDLAGSERQKSSGAEGDRLKEAANINKSLSTLGLVIMSLVDLAHGKHRHIPYRDSRLTFLLQDSLGGNSKTMIIANVSPSLCSTNETLSTLKFAQRAKLIQNNAKVNEDASGDVTALQQEIRKLKVQLSSLMKNHNSCGALSDCIASLEEPRYSGTCEVARKTQQDKCHCQVNNSLRMKVKNTKDILIGALRRENIAETALQKSEAEIERIDSLVRDMEEDAKCIKRMLNLQQEKVGETEFSTSDSLMTNECLIEENKSLKGEINLLREIMDKNPQLKRSTLENTKLREQLLRYQKFYDHGEREALLSEMTGLRDQLLDVLEAKDESFSNHVIKENEVEKELEDCRKMNSSFVRELDEIQARVGRYMKFDQTQSDFVASTISGAEQVNQAHTHSTVETMSAIGENKEEVAFSESKNSSNIYGESDNPDGIRVWVINESQDVLEENDRSIKLLNNKSRMERDAVPRIEGQDLELSGMVNNTDAVMKADEGTDRSVLQFKLRKVIKDLEEAKTLNSQYEKEQKLLLSQQQDIEVVREQVETETARTILELQEEVIALQSEFEGRICKLTEENQSMKDAITAREAEIRALNQDWEKATLELTNFIVDGSKSITDASTHIESIVCSFPHVNAWIGDYVEKAAKDCIRKEETILLLHKSLEDARILLAEMDLKLNCLKGATIALNEFQLDGNAATTEESFRVSTGLDRISNEVDTLENDLNAKQCSILEAERHAEAAISVKKWLSDSRNQHQVPEKVENQSVKESGPSSSVLASPSAEGNADINFSMDGYISEATYTKGDELSTSSSDFSNCRLQHDCALKAEGQGGSASESDAQEIHNRTTSAALLVKSGSEDCVYCGEGRQTLQRPLTITMGRSETERKCSNPSVDPVRSFFDRFEAVSATMKKVDLTLCELVKANEKSKFVTGMCLQTHEEQMVKEKNLLDDLEQVKSTLLAKEQESQILLNQTQSTLADMEKSVSLLEECLLETKREVGETVEALVSDVEQIVSENMEREFTMYATYQCHIGKLMDQILDHRKQVITPHVAGQENEQSMETKAIGYSAEDEVTGKLNRVHKADVVTGFEGEEVVQTHEGLLNENFYLKKELERKEALFEGLLFDFRLLQESASNKRDIRDEMDELFDALCKVQKDLEVKANQVQALFVHNENLENCCINLKKALLTSKADLEQANESIQVLEEQNDELNVLVRDLCMEKVAAEEGLEEQKELVQRLENEILHLTTTAEKQLVKSIEENLRKTSDEKDQLVEEICSLNDKLKLAYAIADEKEAIAVEARQESEASKIYAEQKEEEVKILEISVEELERTVNILERRVYDMDEEVKRHRTLETELQALRQRLFRFEDLTGTVVTTTEGRDEYESQLSTSKELQGAHGQIQVLQKEVAEQTKEIKQLKEYISEILLHSEAQASNYQEKYKTLEVMIRDFKLEDSNSSAAETAISHKTDKSSTRSRGSSSPFRCIVGLVQQMKLEKDQELTMARVRVEELESLLAAKQKEVCTLNTRLAAADSMTHDVIRDLLGVKMDITSYAELIDQHQIQRVVEEAKQHAEEIMSKDQEIINLKRHIDALVKERESCMSELNKKDTDVLATQISLDQLQERAQLLSMQNEMWKNDKSNLLRKLAELERTVREAGASNQRVPQTKKDTVSFKLADTDYTKRLENAQKLLSHANNELAKYRKTSSNIPSTRTQGQSSGTRYR</sequence>
<reference evidence="11" key="1">
    <citation type="submission" date="2021-01" db="EMBL/GenBank/DDBJ databases">
        <authorList>
            <consortium name="Genoscope - CEA"/>
            <person name="William W."/>
        </authorList>
    </citation>
    <scope>NUCLEOTIDE SEQUENCE</scope>
</reference>
<dbReference type="Proteomes" id="UP001295469">
    <property type="component" value="Chromosome C05"/>
</dbReference>
<evidence type="ECO:0000256" key="2">
    <source>
        <dbReference type="ARBA" id="ARBA00022741"/>
    </source>
</evidence>
<evidence type="ECO:0000256" key="3">
    <source>
        <dbReference type="ARBA" id="ARBA00022840"/>
    </source>
</evidence>
<accession>A0A816L9M7</accession>
<evidence type="ECO:0000256" key="7">
    <source>
        <dbReference type="PROSITE-ProRule" id="PRU00283"/>
    </source>
</evidence>
<organism evidence="11">
    <name type="scientific">Brassica napus</name>
    <name type="common">Rape</name>
    <dbReference type="NCBI Taxonomy" id="3708"/>
    <lineage>
        <taxon>Eukaryota</taxon>
        <taxon>Viridiplantae</taxon>
        <taxon>Streptophyta</taxon>
        <taxon>Embryophyta</taxon>
        <taxon>Tracheophyta</taxon>
        <taxon>Spermatophyta</taxon>
        <taxon>Magnoliopsida</taxon>
        <taxon>eudicotyledons</taxon>
        <taxon>Gunneridae</taxon>
        <taxon>Pentapetalae</taxon>
        <taxon>rosids</taxon>
        <taxon>malvids</taxon>
        <taxon>Brassicales</taxon>
        <taxon>Brassicaceae</taxon>
        <taxon>Brassiceae</taxon>
        <taxon>Brassica</taxon>
    </lineage>
</organism>
<feature type="region of interest" description="Disordered" evidence="9">
    <location>
        <begin position="2088"/>
        <end position="2111"/>
    </location>
</feature>
<dbReference type="GO" id="GO:0008017">
    <property type="term" value="F:microtubule binding"/>
    <property type="evidence" value="ECO:0007669"/>
    <property type="project" value="InterPro"/>
</dbReference>